<evidence type="ECO:0000256" key="8">
    <source>
        <dbReference type="ARBA" id="ARBA00023098"/>
    </source>
</evidence>
<evidence type="ECO:0000256" key="2">
    <source>
        <dbReference type="ARBA" id="ARBA00007263"/>
    </source>
</evidence>
<keyword evidence="7 12" id="KW-1133">Transmembrane helix</keyword>
<dbReference type="GO" id="GO:0034625">
    <property type="term" value="P:fatty acid elongation, monounsaturated fatty acid"/>
    <property type="evidence" value="ECO:0007669"/>
    <property type="project" value="TreeGrafter"/>
</dbReference>
<reference evidence="13 14" key="1">
    <citation type="journal article" date="2019" name="Sci. Rep.">
        <title>Nanopore sequencing improves the draft genome of the human pathogenic amoeba Naegleria fowleri.</title>
        <authorList>
            <person name="Liechti N."/>
            <person name="Schurch N."/>
            <person name="Bruggmann R."/>
            <person name="Wittwer M."/>
        </authorList>
    </citation>
    <scope>NUCLEOTIDE SEQUENCE [LARGE SCALE GENOMIC DNA]</scope>
    <source>
        <strain evidence="13 14">ATCC 30894</strain>
    </source>
</reference>
<dbReference type="OrthoDB" id="434092at2759"/>
<dbReference type="GO" id="GO:0009922">
    <property type="term" value="F:fatty acid elongase activity"/>
    <property type="evidence" value="ECO:0007669"/>
    <property type="project" value="UniProtKB-EC"/>
</dbReference>
<dbReference type="Proteomes" id="UP000444721">
    <property type="component" value="Unassembled WGS sequence"/>
</dbReference>
<evidence type="ECO:0000256" key="3">
    <source>
        <dbReference type="ARBA" id="ARBA00022516"/>
    </source>
</evidence>
<keyword evidence="9 12" id="KW-0472">Membrane</keyword>
<dbReference type="InterPro" id="IPR030457">
    <property type="entry name" value="ELO_CS"/>
</dbReference>
<organism evidence="13 14">
    <name type="scientific">Naegleria fowleri</name>
    <name type="common">Brain eating amoeba</name>
    <dbReference type="NCBI Taxonomy" id="5763"/>
    <lineage>
        <taxon>Eukaryota</taxon>
        <taxon>Discoba</taxon>
        <taxon>Heterolobosea</taxon>
        <taxon>Tetramitia</taxon>
        <taxon>Eutetramitia</taxon>
        <taxon>Vahlkampfiidae</taxon>
        <taxon>Naegleria</taxon>
    </lineage>
</organism>
<protein>
    <recommendedName>
        <fullName evidence="12">Elongation of fatty acids protein</fullName>
        <ecNumber evidence="12">2.3.1.-</ecNumber>
    </recommendedName>
</protein>
<evidence type="ECO:0000256" key="6">
    <source>
        <dbReference type="ARBA" id="ARBA00022832"/>
    </source>
</evidence>
<evidence type="ECO:0000313" key="14">
    <source>
        <dbReference type="Proteomes" id="UP000444721"/>
    </source>
</evidence>
<accession>A0A6A5C8C1</accession>
<keyword evidence="3 12" id="KW-0444">Lipid biosynthesis</keyword>
<dbReference type="VEuPathDB" id="AmoebaDB:FDP41_010733"/>
<feature type="transmembrane region" description="Helical" evidence="12">
    <location>
        <begin position="78"/>
        <end position="96"/>
    </location>
</feature>
<gene>
    <name evidence="13" type="ORF">FDP41_010733</name>
</gene>
<comment type="catalytic activity">
    <reaction evidence="12">
        <text>an acyl-CoA + malonyl-CoA + H(+) = a 3-oxoacyl-CoA + CO2 + CoA</text>
        <dbReference type="Rhea" id="RHEA:50252"/>
        <dbReference type="ChEBI" id="CHEBI:15378"/>
        <dbReference type="ChEBI" id="CHEBI:16526"/>
        <dbReference type="ChEBI" id="CHEBI:57287"/>
        <dbReference type="ChEBI" id="CHEBI:57384"/>
        <dbReference type="ChEBI" id="CHEBI:58342"/>
        <dbReference type="ChEBI" id="CHEBI:90726"/>
    </reaction>
    <physiologicalReaction direction="left-to-right" evidence="12">
        <dbReference type="Rhea" id="RHEA:50253"/>
    </physiologicalReaction>
</comment>
<feature type="transmembrane region" description="Helical" evidence="12">
    <location>
        <begin position="258"/>
        <end position="280"/>
    </location>
</feature>
<keyword evidence="14" id="KW-1185">Reference proteome</keyword>
<dbReference type="VEuPathDB" id="AmoebaDB:NfTy_014310"/>
<dbReference type="GO" id="GO:0042761">
    <property type="term" value="P:very long-chain fatty acid biosynthetic process"/>
    <property type="evidence" value="ECO:0007669"/>
    <property type="project" value="TreeGrafter"/>
</dbReference>
<comment type="similarity">
    <text evidence="2 12">Belongs to the ELO family.</text>
</comment>
<evidence type="ECO:0000256" key="9">
    <source>
        <dbReference type="ARBA" id="ARBA00023136"/>
    </source>
</evidence>
<evidence type="ECO:0000256" key="1">
    <source>
        <dbReference type="ARBA" id="ARBA00004141"/>
    </source>
</evidence>
<dbReference type="VEuPathDB" id="AmoebaDB:NF0106360"/>
<keyword evidence="8 12" id="KW-0443">Lipid metabolism</keyword>
<dbReference type="OMA" id="WIFCFPP"/>
<keyword evidence="4 12" id="KW-0808">Transferase</keyword>
<dbReference type="GeneID" id="68117948"/>
<proteinExistence type="inferred from homology"/>
<dbReference type="GO" id="GO:0030148">
    <property type="term" value="P:sphingolipid biosynthetic process"/>
    <property type="evidence" value="ECO:0007669"/>
    <property type="project" value="TreeGrafter"/>
</dbReference>
<dbReference type="GO" id="GO:0005789">
    <property type="term" value="C:endoplasmic reticulum membrane"/>
    <property type="evidence" value="ECO:0007669"/>
    <property type="project" value="TreeGrafter"/>
</dbReference>
<feature type="transmembrane region" description="Helical" evidence="12">
    <location>
        <begin position="37"/>
        <end position="57"/>
    </location>
</feature>
<feature type="transmembrane region" description="Helical" evidence="12">
    <location>
        <begin position="183"/>
        <end position="203"/>
    </location>
</feature>
<keyword evidence="5 12" id="KW-0812">Transmembrane</keyword>
<dbReference type="PROSITE" id="PS01188">
    <property type="entry name" value="ELO"/>
    <property type="match status" value="1"/>
</dbReference>
<evidence type="ECO:0000256" key="10">
    <source>
        <dbReference type="ARBA" id="ARBA00023160"/>
    </source>
</evidence>
<evidence type="ECO:0000256" key="5">
    <source>
        <dbReference type="ARBA" id="ARBA00022692"/>
    </source>
</evidence>
<evidence type="ECO:0000313" key="13">
    <source>
        <dbReference type="EMBL" id="KAF0982754.1"/>
    </source>
</evidence>
<dbReference type="RefSeq" id="XP_044567467.1">
    <property type="nucleotide sequence ID" value="XM_044701063.1"/>
</dbReference>
<comment type="caution">
    <text evidence="13">The sequence shown here is derived from an EMBL/GenBank/DDBJ whole genome shotgun (WGS) entry which is preliminary data.</text>
</comment>
<evidence type="ECO:0000256" key="11">
    <source>
        <dbReference type="ARBA" id="ARBA00047375"/>
    </source>
</evidence>
<evidence type="ECO:0000256" key="12">
    <source>
        <dbReference type="RuleBase" id="RU361115"/>
    </source>
</evidence>
<keyword evidence="6 12" id="KW-0276">Fatty acid metabolism</keyword>
<dbReference type="Pfam" id="PF01151">
    <property type="entry name" value="ELO"/>
    <property type="match status" value="1"/>
</dbReference>
<evidence type="ECO:0000256" key="4">
    <source>
        <dbReference type="ARBA" id="ARBA00022679"/>
    </source>
</evidence>
<dbReference type="EMBL" id="VFQX01000007">
    <property type="protein sequence ID" value="KAF0982754.1"/>
    <property type="molecule type" value="Genomic_DNA"/>
</dbReference>
<dbReference type="GO" id="GO:0019367">
    <property type="term" value="P:fatty acid elongation, saturated fatty acid"/>
    <property type="evidence" value="ECO:0007669"/>
    <property type="project" value="TreeGrafter"/>
</dbReference>
<dbReference type="AlphaFoldDB" id="A0A6A5C8C1"/>
<dbReference type="GO" id="GO:0034626">
    <property type="term" value="P:fatty acid elongation, polyunsaturated fatty acid"/>
    <property type="evidence" value="ECO:0007669"/>
    <property type="project" value="TreeGrafter"/>
</dbReference>
<feature type="transmembrane region" description="Helical" evidence="12">
    <location>
        <begin position="160"/>
        <end position="177"/>
    </location>
</feature>
<comment type="catalytic activity">
    <reaction evidence="11">
        <text>a very-long-chain acyl-CoA + malonyl-CoA + H(+) = a very-long-chain 3-oxoacyl-CoA + CO2 + CoA</text>
        <dbReference type="Rhea" id="RHEA:32727"/>
        <dbReference type="ChEBI" id="CHEBI:15378"/>
        <dbReference type="ChEBI" id="CHEBI:16526"/>
        <dbReference type="ChEBI" id="CHEBI:57287"/>
        <dbReference type="ChEBI" id="CHEBI:57384"/>
        <dbReference type="ChEBI" id="CHEBI:90725"/>
        <dbReference type="ChEBI" id="CHEBI:90736"/>
        <dbReference type="EC" id="2.3.1.199"/>
    </reaction>
</comment>
<comment type="subcellular location">
    <subcellularLocation>
        <location evidence="1">Membrane</location>
        <topology evidence="1">Multi-pass membrane protein</topology>
    </subcellularLocation>
</comment>
<dbReference type="EC" id="2.3.1.-" evidence="12"/>
<dbReference type="InterPro" id="IPR002076">
    <property type="entry name" value="ELO_fam"/>
</dbReference>
<dbReference type="PANTHER" id="PTHR11157:SF134">
    <property type="entry name" value="ELONGATION OF FATTY ACIDS PROTEIN 1-RELATED"/>
    <property type="match status" value="1"/>
</dbReference>
<keyword evidence="10 12" id="KW-0275">Fatty acid biosynthesis</keyword>
<name>A0A6A5C8C1_NAEFO</name>
<sequence length="296" mass="34175">MIIDRILSLIPHPVASQISDTINSHETHPDLVPFLSWHYPAVFSVLYVASLYLLPLYMKHVRKNEPIRSTLLDSFIKFHNLFLSGLSLLMVLGFAGEAFNVMSEVKGDNLSEMISSVTCDARDRMGRGAIPFWLYVFYLSKYYELLDTVFLMVKCKPLTFLHTFHHVSTLCLCWYVILQKSQLMWFPSMLNAGVHVIMYYYFYVCTLKGSSIFTPGCLNVVKPWITRMQILQFVADLLVPKLWLYFKYVEGHQCTGDYHAYLLVDVIVGSFLLLFLNFYFKSYSKGGKGKKDVKGE</sequence>
<evidence type="ECO:0000256" key="7">
    <source>
        <dbReference type="ARBA" id="ARBA00022989"/>
    </source>
</evidence>
<dbReference type="PANTHER" id="PTHR11157">
    <property type="entry name" value="FATTY ACID ACYL TRANSFERASE-RELATED"/>
    <property type="match status" value="1"/>
</dbReference>